<dbReference type="InterPro" id="IPR008259">
    <property type="entry name" value="FMN_hydac_DH_AS"/>
</dbReference>
<evidence type="ECO:0000256" key="2">
    <source>
        <dbReference type="ARBA" id="ARBA00022630"/>
    </source>
</evidence>
<proteinExistence type="inferred from homology"/>
<evidence type="ECO:0000256" key="4">
    <source>
        <dbReference type="ARBA" id="ARBA00023002"/>
    </source>
</evidence>
<feature type="binding site" evidence="7">
    <location>
        <position position="169"/>
    </location>
    <ligand>
        <name>FMN</name>
        <dbReference type="ChEBI" id="CHEBI:58210"/>
    </ligand>
</feature>
<dbReference type="Gene3D" id="3.20.20.70">
    <property type="entry name" value="Aldolase class I"/>
    <property type="match status" value="1"/>
</dbReference>
<evidence type="ECO:0000256" key="1">
    <source>
        <dbReference type="ARBA" id="ARBA00001917"/>
    </source>
</evidence>
<keyword evidence="3 7" id="KW-0288">FMN</keyword>
<dbReference type="PIRSF" id="PIRSF000138">
    <property type="entry name" value="Al-hdrx_acd_dh"/>
    <property type="match status" value="1"/>
</dbReference>
<feature type="binding site" evidence="7">
    <location>
        <begin position="345"/>
        <end position="346"/>
    </location>
    <ligand>
        <name>FMN</name>
        <dbReference type="ChEBI" id="CHEBI:58210"/>
    </ligand>
</feature>
<feature type="binding site" evidence="7">
    <location>
        <position position="268"/>
    </location>
    <ligand>
        <name>FMN</name>
        <dbReference type="ChEBI" id="CHEBI:58210"/>
    </ligand>
</feature>
<dbReference type="InterPro" id="IPR013785">
    <property type="entry name" value="Aldolase_TIM"/>
</dbReference>
<feature type="binding site" evidence="7">
    <location>
        <begin position="92"/>
        <end position="94"/>
    </location>
    <ligand>
        <name>FMN</name>
        <dbReference type="ChEBI" id="CHEBI:58210"/>
    </ligand>
</feature>
<dbReference type="PROSITE" id="PS51349">
    <property type="entry name" value="FMN_HYDROXY_ACID_DH_2"/>
    <property type="match status" value="1"/>
</dbReference>
<organism evidence="9 10">
    <name type="scientific">Paraburkholderia dipogonis</name>
    <dbReference type="NCBI Taxonomy" id="1211383"/>
    <lineage>
        <taxon>Bacteria</taxon>
        <taxon>Pseudomonadati</taxon>
        <taxon>Pseudomonadota</taxon>
        <taxon>Betaproteobacteria</taxon>
        <taxon>Burkholderiales</taxon>
        <taxon>Burkholderiaceae</taxon>
        <taxon>Paraburkholderia</taxon>
    </lineage>
</organism>
<feature type="binding site" evidence="7">
    <location>
        <position position="143"/>
    </location>
    <ligand>
        <name>glyoxylate</name>
        <dbReference type="ChEBI" id="CHEBI:36655"/>
    </ligand>
</feature>
<evidence type="ECO:0000313" key="9">
    <source>
        <dbReference type="EMBL" id="TFE36880.1"/>
    </source>
</evidence>
<feature type="binding site" evidence="7">
    <location>
        <position position="290"/>
    </location>
    <ligand>
        <name>FMN</name>
        <dbReference type="ChEBI" id="CHEBI:58210"/>
    </ligand>
</feature>
<dbReference type="PANTHER" id="PTHR10578:SF107">
    <property type="entry name" value="2-HYDROXYACID OXIDASE 1"/>
    <property type="match status" value="1"/>
</dbReference>
<dbReference type="InterPro" id="IPR000262">
    <property type="entry name" value="FMN-dep_DH"/>
</dbReference>
<gene>
    <name evidence="9" type="ORF">E2553_45435</name>
</gene>
<keyword evidence="2 7" id="KW-0285">Flavoprotein</keyword>
<evidence type="ECO:0000256" key="7">
    <source>
        <dbReference type="PIRSR" id="PIRSR000138-2"/>
    </source>
</evidence>
<dbReference type="GO" id="GO:0016491">
    <property type="term" value="F:oxidoreductase activity"/>
    <property type="evidence" value="ECO:0007669"/>
    <property type="project" value="UniProtKB-KW"/>
</dbReference>
<evidence type="ECO:0000313" key="10">
    <source>
        <dbReference type="Proteomes" id="UP000297385"/>
    </source>
</evidence>
<dbReference type="EMBL" id="SNVI01000008">
    <property type="protein sequence ID" value="TFE36880.1"/>
    <property type="molecule type" value="Genomic_DNA"/>
</dbReference>
<feature type="binding site" evidence="7">
    <location>
        <position position="295"/>
    </location>
    <ligand>
        <name>glyoxylate</name>
        <dbReference type="ChEBI" id="CHEBI:36655"/>
    </ligand>
</feature>
<dbReference type="Pfam" id="PF01070">
    <property type="entry name" value="FMN_dh"/>
    <property type="match status" value="1"/>
</dbReference>
<protein>
    <submittedName>
        <fullName evidence="9">Alpha-hydroxy-acid oxidizing protein</fullName>
    </submittedName>
</protein>
<dbReference type="CDD" id="cd02809">
    <property type="entry name" value="alpha_hydroxyacid_oxid_FMN"/>
    <property type="match status" value="1"/>
</dbReference>
<evidence type="ECO:0000256" key="6">
    <source>
        <dbReference type="PIRSR" id="PIRSR000138-1"/>
    </source>
</evidence>
<accession>A0A4Y8MHC5</accession>
<evidence type="ECO:0000259" key="8">
    <source>
        <dbReference type="PROSITE" id="PS51349"/>
    </source>
</evidence>
<dbReference type="SUPFAM" id="SSF51395">
    <property type="entry name" value="FMN-linked oxidoreductases"/>
    <property type="match status" value="1"/>
</dbReference>
<comment type="cofactor">
    <cofactor evidence="1">
        <name>FMN</name>
        <dbReference type="ChEBI" id="CHEBI:58210"/>
    </cofactor>
</comment>
<reference evidence="9 10" key="1">
    <citation type="submission" date="2019-03" db="EMBL/GenBank/DDBJ databases">
        <title>Complete Genome Sequence of Paraburkholderia dipogonis ICMP 19430T, a Nitrogen-fixing Symbiont of the South African Invasive Legume Dipogon lignosus in New Zealand.</title>
        <authorList>
            <person name="De Meyer S.E."/>
        </authorList>
    </citation>
    <scope>NUCLEOTIDE SEQUENCE [LARGE SCALE GENOMIC DNA]</scope>
    <source>
        <strain evidence="9 10">ICMP 19430</strain>
    </source>
</reference>
<evidence type="ECO:0000256" key="5">
    <source>
        <dbReference type="ARBA" id="ARBA00024042"/>
    </source>
</evidence>
<name>A0A4Y8MHC5_9BURK</name>
<sequence length="402" mass="43850">MNLPTKRRYPDMDKLSKVLSLNDFEALARLHLPKAIFGYIAGASEDSVSYAATLASFSRLSFVPRMLVDVSQRTSATRLFGQSYAAPFGIAPMGICALSAYRGDIALARAAKAAGLPMIMSGSSLIRLEEVAEVNPDAWFQAYLPGEVEKIEALIERVNATHVRTLVITVDAAVSANRENNIRNGFSTPLRPSLRLAWDGLTHPWWFFGTFLRTLIAHGMPYFENNYAHRGAPVFSRSVMRDITHRSHLKWQHLRMIRSIWPGTLVIKGILHPGDARKAVDAGADGIIVSNHGGRQLDGTVAPLLALPRVLEAVPHTPVMLDSGVRRGSDVLKAVALGARFVFVGRPFGYAAAVGGEAGVRHGLKLLGEEVLRNMGMLGVTSISEVTRECLFEVECLCDHAS</sequence>
<comment type="similarity">
    <text evidence="5">Belongs to the FMN-dependent alpha-hydroxy acid dehydrogenase family.</text>
</comment>
<dbReference type="RefSeq" id="WP_134466801.1">
    <property type="nucleotide sequence ID" value="NZ_SNVI01000008.1"/>
</dbReference>
<feature type="binding site" evidence="7">
    <location>
        <begin position="322"/>
        <end position="326"/>
    </location>
    <ligand>
        <name>FMN</name>
        <dbReference type="ChEBI" id="CHEBI:58210"/>
    </ligand>
</feature>
<feature type="binding site" evidence="7">
    <location>
        <position position="292"/>
    </location>
    <ligand>
        <name>glyoxylate</name>
        <dbReference type="ChEBI" id="CHEBI:36655"/>
    </ligand>
</feature>
<dbReference type="InterPro" id="IPR037396">
    <property type="entry name" value="FMN_HAD"/>
</dbReference>
<feature type="binding site" evidence="7">
    <location>
        <position position="39"/>
    </location>
    <ligand>
        <name>glyoxylate</name>
        <dbReference type="ChEBI" id="CHEBI:36655"/>
    </ligand>
</feature>
<keyword evidence="4" id="KW-0560">Oxidoreductase</keyword>
<comment type="caution">
    <text evidence="9">The sequence shown here is derived from an EMBL/GenBank/DDBJ whole genome shotgun (WGS) entry which is preliminary data.</text>
</comment>
<dbReference type="InterPro" id="IPR012133">
    <property type="entry name" value="Alpha-hydoxy_acid_DH_FMN"/>
</dbReference>
<dbReference type="PANTHER" id="PTHR10578">
    <property type="entry name" value="S -2-HYDROXY-ACID OXIDASE-RELATED"/>
    <property type="match status" value="1"/>
</dbReference>
<dbReference type="Proteomes" id="UP000297385">
    <property type="component" value="Unassembled WGS sequence"/>
</dbReference>
<feature type="domain" description="FMN hydroxy acid dehydrogenase" evidence="8">
    <location>
        <begin position="13"/>
        <end position="396"/>
    </location>
</feature>
<feature type="binding site" evidence="7">
    <location>
        <position position="121"/>
    </location>
    <ligand>
        <name>FMN</name>
        <dbReference type="ChEBI" id="CHEBI:58210"/>
    </ligand>
</feature>
<feature type="binding site" evidence="7">
    <location>
        <position position="141"/>
    </location>
    <ligand>
        <name>FMN</name>
        <dbReference type="ChEBI" id="CHEBI:58210"/>
    </ligand>
</feature>
<dbReference type="PROSITE" id="PS00557">
    <property type="entry name" value="FMN_HYDROXY_ACID_DH_1"/>
    <property type="match status" value="1"/>
</dbReference>
<evidence type="ECO:0000256" key="3">
    <source>
        <dbReference type="ARBA" id="ARBA00022643"/>
    </source>
</evidence>
<dbReference type="AlphaFoldDB" id="A0A4Y8MHC5"/>
<feature type="binding site" evidence="7">
    <location>
        <position position="178"/>
    </location>
    <ligand>
        <name>glyoxylate</name>
        <dbReference type="ChEBI" id="CHEBI:36655"/>
    </ligand>
</feature>
<dbReference type="GO" id="GO:0010181">
    <property type="term" value="F:FMN binding"/>
    <property type="evidence" value="ECO:0007669"/>
    <property type="project" value="InterPro"/>
</dbReference>
<feature type="active site" description="Proton acceptor" evidence="6">
    <location>
        <position position="292"/>
    </location>
</feature>